<organism evidence="1 2">
    <name type="scientific">Fusarium pseudograminearum (strain CS3096)</name>
    <name type="common">Wheat and barley crown-rot fungus</name>
    <dbReference type="NCBI Taxonomy" id="1028729"/>
    <lineage>
        <taxon>Eukaryota</taxon>
        <taxon>Fungi</taxon>
        <taxon>Dikarya</taxon>
        <taxon>Ascomycota</taxon>
        <taxon>Pezizomycotina</taxon>
        <taxon>Sordariomycetes</taxon>
        <taxon>Hypocreomycetidae</taxon>
        <taxon>Hypocreales</taxon>
        <taxon>Nectriaceae</taxon>
        <taxon>Fusarium</taxon>
    </lineage>
</organism>
<keyword evidence="2" id="KW-1185">Reference proteome</keyword>
<reference evidence="1 2" key="1">
    <citation type="journal article" date="2012" name="PLoS Pathog.">
        <title>Comparative pathogenomics reveals horizontally acquired novel virulence genes in fungi infecting cereal hosts.</title>
        <authorList>
            <person name="Gardiner D.M."/>
            <person name="McDonald M.C."/>
            <person name="Covarelli L."/>
            <person name="Solomon P.S."/>
            <person name="Rusu A.G."/>
            <person name="Marshall M."/>
            <person name="Kazan K."/>
            <person name="Chakraborty S."/>
            <person name="McDonald B.A."/>
            <person name="Manners J.M."/>
        </authorList>
    </citation>
    <scope>NUCLEOTIDE SEQUENCE [LARGE SCALE GENOMIC DNA]</scope>
    <source>
        <strain evidence="1 2">CS3096</strain>
    </source>
</reference>
<dbReference type="GeneID" id="20361207"/>
<dbReference type="RefSeq" id="XP_009253982.1">
    <property type="nucleotide sequence ID" value="XM_009255707.1"/>
</dbReference>
<dbReference type="KEGG" id="fpu:FPSE_02588"/>
<protein>
    <submittedName>
        <fullName evidence="1">Uncharacterized protein</fullName>
    </submittedName>
</protein>
<comment type="caution">
    <text evidence="1">The sequence shown here is derived from an EMBL/GenBank/DDBJ whole genome shotgun (WGS) entry which is preliminary data.</text>
</comment>
<proteinExistence type="predicted"/>
<name>K3VQE0_FUSPC</name>
<feature type="non-terminal residue" evidence="1">
    <location>
        <position position="1"/>
    </location>
</feature>
<gene>
    <name evidence="1" type="ORF">FPSE_02588</name>
</gene>
<dbReference type="HOGENOM" id="CLU_1791453_0_0_1"/>
<accession>K3VQE0</accession>
<dbReference type="Proteomes" id="UP000007978">
    <property type="component" value="Chromosome 1"/>
</dbReference>
<dbReference type="AlphaFoldDB" id="K3VQE0"/>
<dbReference type="EMBL" id="AFNW01000061">
    <property type="protein sequence ID" value="EKJ77214.1"/>
    <property type="molecule type" value="Genomic_DNA"/>
</dbReference>
<sequence length="145" mass="16447">GAAISGVPRLEMMWRVAYEGLPLYQSSLETDIGGFHGESMYNLRDGKVSTLMDKVFEVILALTLACTYLGRWYLSVEKHFTDERHTVHALEDFNAMSYIWQSQTPGIYLETTDPEPCNCRVLLSGHTTARDSATRTKLSPLRLRE</sequence>
<evidence type="ECO:0000313" key="1">
    <source>
        <dbReference type="EMBL" id="EKJ77214.1"/>
    </source>
</evidence>
<evidence type="ECO:0000313" key="2">
    <source>
        <dbReference type="Proteomes" id="UP000007978"/>
    </source>
</evidence>